<comment type="caution">
    <text evidence="9">The sequence shown here is derived from an EMBL/GenBank/DDBJ whole genome shotgun (WGS) entry which is preliminary data.</text>
</comment>
<evidence type="ECO:0000256" key="2">
    <source>
        <dbReference type="ARBA" id="ARBA00022692"/>
    </source>
</evidence>
<dbReference type="PANTHER" id="PTHR37461:SF1">
    <property type="entry name" value="ANTI-SIGMA-K FACTOR RSKA"/>
    <property type="match status" value="1"/>
</dbReference>
<dbReference type="GO" id="GO:0016020">
    <property type="term" value="C:membrane"/>
    <property type="evidence" value="ECO:0007669"/>
    <property type="project" value="UniProtKB-SubCell"/>
</dbReference>
<evidence type="ECO:0000256" key="1">
    <source>
        <dbReference type="ARBA" id="ARBA00004167"/>
    </source>
</evidence>
<keyword evidence="10" id="KW-1185">Reference proteome</keyword>
<proteinExistence type="predicted"/>
<dbReference type="InterPro" id="IPR051474">
    <property type="entry name" value="Anti-sigma-K/W_factor"/>
</dbReference>
<name>A0A938YHH6_9ACTN</name>
<evidence type="ECO:0000256" key="5">
    <source>
        <dbReference type="ARBA" id="ARBA00023136"/>
    </source>
</evidence>
<reference evidence="9" key="1">
    <citation type="submission" date="2021-01" db="EMBL/GenBank/DDBJ databases">
        <title>YIM 132084 draft genome.</title>
        <authorList>
            <person name="An D."/>
        </authorList>
    </citation>
    <scope>NUCLEOTIDE SEQUENCE</scope>
    <source>
        <strain evidence="9">YIM 132084</strain>
    </source>
</reference>
<evidence type="ECO:0000256" key="6">
    <source>
        <dbReference type="ARBA" id="ARBA00023163"/>
    </source>
</evidence>
<protein>
    <submittedName>
        <fullName evidence="9">Zf-HC2 domain-containing protein</fullName>
    </submittedName>
</protein>
<dbReference type="RefSeq" id="WP_205260861.1">
    <property type="nucleotide sequence ID" value="NZ_JAERWK010000015.1"/>
</dbReference>
<dbReference type="AlphaFoldDB" id="A0A938YHH6"/>
<keyword evidence="6" id="KW-0804">Transcription</keyword>
<dbReference type="EMBL" id="JAERWK010000015">
    <property type="protein sequence ID" value="MBM9467900.1"/>
    <property type="molecule type" value="Genomic_DNA"/>
</dbReference>
<dbReference type="GO" id="GO:0016989">
    <property type="term" value="F:sigma factor antagonist activity"/>
    <property type="evidence" value="ECO:0007669"/>
    <property type="project" value="TreeGrafter"/>
</dbReference>
<sequence length="224" mass="22997">MSSDDHRTLRELLGAFALGQLSDGERLAVQAHLDGCAECRAELAELQPVVAALSGLDPDSLGAPARPPAQLEEAVLTSVRAELRQRARSRLLRRAGTGLLAAAIVVGVFVLGLQLRPAPSTPTPPPVVPMAVQQLATGVQAGAGLVRHTWGTELKLTATGLDDGGAYTVTFVRADGSTVPGGTFLGTGDNTLTCSLNGALPLDQTAEIIVTDAAGELVLDAVPV</sequence>
<gene>
    <name evidence="9" type="ORF">JL106_11460</name>
</gene>
<dbReference type="InterPro" id="IPR027383">
    <property type="entry name" value="Znf_put"/>
</dbReference>
<evidence type="ECO:0000256" key="7">
    <source>
        <dbReference type="SAM" id="Phobius"/>
    </source>
</evidence>
<keyword evidence="5 7" id="KW-0472">Membrane</keyword>
<dbReference type="Proteomes" id="UP000663792">
    <property type="component" value="Unassembled WGS sequence"/>
</dbReference>
<evidence type="ECO:0000256" key="4">
    <source>
        <dbReference type="ARBA" id="ARBA00023015"/>
    </source>
</evidence>
<evidence type="ECO:0000313" key="9">
    <source>
        <dbReference type="EMBL" id="MBM9467900.1"/>
    </source>
</evidence>
<accession>A0A938YHH6</accession>
<comment type="subcellular location">
    <subcellularLocation>
        <location evidence="1">Membrane</location>
        <topology evidence="1">Single-pass membrane protein</topology>
    </subcellularLocation>
</comment>
<keyword evidence="2 7" id="KW-0812">Transmembrane</keyword>
<evidence type="ECO:0000313" key="10">
    <source>
        <dbReference type="Proteomes" id="UP000663792"/>
    </source>
</evidence>
<dbReference type="PANTHER" id="PTHR37461">
    <property type="entry name" value="ANTI-SIGMA-K FACTOR RSKA"/>
    <property type="match status" value="1"/>
</dbReference>
<evidence type="ECO:0000256" key="3">
    <source>
        <dbReference type="ARBA" id="ARBA00022989"/>
    </source>
</evidence>
<dbReference type="InterPro" id="IPR041916">
    <property type="entry name" value="Anti_sigma_zinc_sf"/>
</dbReference>
<dbReference type="Pfam" id="PF13490">
    <property type="entry name" value="zf-HC2"/>
    <property type="match status" value="1"/>
</dbReference>
<feature type="transmembrane region" description="Helical" evidence="7">
    <location>
        <begin position="95"/>
        <end position="115"/>
    </location>
</feature>
<dbReference type="Gene3D" id="1.10.10.1320">
    <property type="entry name" value="Anti-sigma factor, zinc-finger domain"/>
    <property type="match status" value="1"/>
</dbReference>
<organism evidence="9 10">
    <name type="scientific">Nakamurella leprariae</name>
    <dbReference type="NCBI Taxonomy" id="2803911"/>
    <lineage>
        <taxon>Bacteria</taxon>
        <taxon>Bacillati</taxon>
        <taxon>Actinomycetota</taxon>
        <taxon>Actinomycetes</taxon>
        <taxon>Nakamurellales</taxon>
        <taxon>Nakamurellaceae</taxon>
        <taxon>Nakamurella</taxon>
    </lineage>
</organism>
<keyword evidence="4" id="KW-0805">Transcription regulation</keyword>
<evidence type="ECO:0000259" key="8">
    <source>
        <dbReference type="Pfam" id="PF13490"/>
    </source>
</evidence>
<dbReference type="GO" id="GO:0006417">
    <property type="term" value="P:regulation of translation"/>
    <property type="evidence" value="ECO:0007669"/>
    <property type="project" value="TreeGrafter"/>
</dbReference>
<keyword evidence="3 7" id="KW-1133">Transmembrane helix</keyword>
<feature type="domain" description="Putative zinc-finger" evidence="8">
    <location>
        <begin position="9"/>
        <end position="40"/>
    </location>
</feature>